<evidence type="ECO:0000256" key="7">
    <source>
        <dbReference type="ARBA" id="ARBA00023053"/>
    </source>
</evidence>
<dbReference type="GO" id="GO:0005886">
    <property type="term" value="C:plasma membrane"/>
    <property type="evidence" value="ECO:0007669"/>
    <property type="project" value="UniProtKB-SubCell"/>
</dbReference>
<evidence type="ECO:0000256" key="6">
    <source>
        <dbReference type="ARBA" id="ARBA00022989"/>
    </source>
</evidence>
<dbReference type="GO" id="GO:0015293">
    <property type="term" value="F:symporter activity"/>
    <property type="evidence" value="ECO:0007669"/>
    <property type="project" value="TreeGrafter"/>
</dbReference>
<evidence type="ECO:0000256" key="5">
    <source>
        <dbReference type="ARBA" id="ARBA00022692"/>
    </source>
</evidence>
<dbReference type="InterPro" id="IPR051163">
    <property type="entry name" value="Sodium:Solute_Symporter_SSF"/>
</dbReference>
<feature type="transmembrane region" description="Helical" evidence="12">
    <location>
        <begin position="273"/>
        <end position="297"/>
    </location>
</feature>
<evidence type="ECO:0000256" key="10">
    <source>
        <dbReference type="ARBA" id="ARBA00023201"/>
    </source>
</evidence>
<dbReference type="Gene3D" id="1.20.1730.10">
    <property type="entry name" value="Sodium/glucose cotransporter"/>
    <property type="match status" value="2"/>
</dbReference>
<evidence type="ECO:0000256" key="3">
    <source>
        <dbReference type="ARBA" id="ARBA00022448"/>
    </source>
</evidence>
<feature type="transmembrane region" description="Helical" evidence="12">
    <location>
        <begin position="119"/>
        <end position="137"/>
    </location>
</feature>
<evidence type="ECO:0000256" key="11">
    <source>
        <dbReference type="RuleBase" id="RU362091"/>
    </source>
</evidence>
<reference evidence="13 14" key="1">
    <citation type="submission" date="2020-04" db="EMBL/GenBank/DDBJ databases">
        <authorList>
            <person name="Alioto T."/>
            <person name="Alioto T."/>
            <person name="Gomez Garrido J."/>
        </authorList>
    </citation>
    <scope>NUCLEOTIDE SEQUENCE [LARGE SCALE GENOMIC DNA]</scope>
</reference>
<feature type="transmembrane region" description="Helical" evidence="12">
    <location>
        <begin position="366"/>
        <end position="390"/>
    </location>
</feature>
<comment type="similarity">
    <text evidence="2 11">Belongs to the sodium:solute symporter (SSF) (TC 2.A.21) family.</text>
</comment>
<evidence type="ECO:0000256" key="4">
    <source>
        <dbReference type="ARBA" id="ARBA00022475"/>
    </source>
</evidence>
<dbReference type="EMBL" id="CADEPI010000350">
    <property type="protein sequence ID" value="CAB3384428.1"/>
    <property type="molecule type" value="Genomic_DNA"/>
</dbReference>
<dbReference type="InterPro" id="IPR001734">
    <property type="entry name" value="Na/solute_symporter"/>
</dbReference>
<name>A0A8S1DQJ2_9INSE</name>
<comment type="subcellular location">
    <subcellularLocation>
        <location evidence="1">Cell membrane</location>
        <topology evidence="1">Multi-pass membrane protein</topology>
    </subcellularLocation>
</comment>
<keyword evidence="10" id="KW-0739">Sodium transport</keyword>
<feature type="transmembrane region" description="Helical" evidence="12">
    <location>
        <begin position="464"/>
        <end position="486"/>
    </location>
</feature>
<dbReference type="OrthoDB" id="6132759at2759"/>
<keyword evidence="6 12" id="KW-1133">Transmembrane helix</keyword>
<feature type="transmembrane region" description="Helical" evidence="12">
    <location>
        <begin position="50"/>
        <end position="70"/>
    </location>
</feature>
<evidence type="ECO:0000256" key="8">
    <source>
        <dbReference type="ARBA" id="ARBA00023065"/>
    </source>
</evidence>
<dbReference type="InterPro" id="IPR038377">
    <property type="entry name" value="Na/Glc_symporter_sf"/>
</dbReference>
<dbReference type="CDD" id="cd11492">
    <property type="entry name" value="SLC5sbd_NIS-SMVT"/>
    <property type="match status" value="1"/>
</dbReference>
<dbReference type="AlphaFoldDB" id="A0A8S1DQJ2"/>
<evidence type="ECO:0000313" key="13">
    <source>
        <dbReference type="EMBL" id="CAB3384428.1"/>
    </source>
</evidence>
<evidence type="ECO:0008006" key="15">
    <source>
        <dbReference type="Google" id="ProtNLM"/>
    </source>
</evidence>
<organism evidence="13 14">
    <name type="scientific">Cloeon dipterum</name>
    <dbReference type="NCBI Taxonomy" id="197152"/>
    <lineage>
        <taxon>Eukaryota</taxon>
        <taxon>Metazoa</taxon>
        <taxon>Ecdysozoa</taxon>
        <taxon>Arthropoda</taxon>
        <taxon>Hexapoda</taxon>
        <taxon>Insecta</taxon>
        <taxon>Pterygota</taxon>
        <taxon>Palaeoptera</taxon>
        <taxon>Ephemeroptera</taxon>
        <taxon>Pisciforma</taxon>
        <taxon>Baetidae</taxon>
        <taxon>Cloeon</taxon>
    </lineage>
</organism>
<feature type="transmembrane region" description="Helical" evidence="12">
    <location>
        <begin position="12"/>
        <end position="30"/>
    </location>
</feature>
<feature type="transmembrane region" description="Helical" evidence="12">
    <location>
        <begin position="82"/>
        <end position="99"/>
    </location>
</feature>
<feature type="transmembrane region" description="Helical" evidence="12">
    <location>
        <begin position="340"/>
        <end position="360"/>
    </location>
</feature>
<dbReference type="PANTHER" id="PTHR42985:SF40">
    <property type="entry name" value="LD47995P-RELATED"/>
    <property type="match status" value="1"/>
</dbReference>
<evidence type="ECO:0000313" key="14">
    <source>
        <dbReference type="Proteomes" id="UP000494165"/>
    </source>
</evidence>
<dbReference type="GO" id="GO:0006814">
    <property type="term" value="P:sodium ion transport"/>
    <property type="evidence" value="ECO:0007669"/>
    <property type="project" value="UniProtKB-KW"/>
</dbReference>
<dbReference type="PANTHER" id="PTHR42985">
    <property type="entry name" value="SODIUM-COUPLED MONOCARBOXYLATE TRANSPORTER"/>
    <property type="match status" value="1"/>
</dbReference>
<feature type="transmembrane region" description="Helical" evidence="12">
    <location>
        <begin position="231"/>
        <end position="253"/>
    </location>
</feature>
<comment type="caution">
    <text evidence="13">The sequence shown here is derived from an EMBL/GenBank/DDBJ whole genome shotgun (WGS) entry which is preliminary data.</text>
</comment>
<keyword evidence="5 12" id="KW-0812">Transmembrane</keyword>
<feature type="transmembrane region" description="Helical" evidence="12">
    <location>
        <begin position="192"/>
        <end position="210"/>
    </location>
</feature>
<feature type="transmembrane region" description="Helical" evidence="12">
    <location>
        <begin position="397"/>
        <end position="415"/>
    </location>
</feature>
<dbReference type="Proteomes" id="UP000494165">
    <property type="component" value="Unassembled WGS sequence"/>
</dbReference>
<keyword evidence="8" id="KW-0406">Ion transport</keyword>
<evidence type="ECO:0000256" key="2">
    <source>
        <dbReference type="ARBA" id="ARBA00006434"/>
    </source>
</evidence>
<dbReference type="Pfam" id="PF00474">
    <property type="entry name" value="SSF"/>
    <property type="match status" value="1"/>
</dbReference>
<sequence>MAEETFGVADYLVVALMLLISAAIGVYYRFTGGKQKTVQEYLLADRNMSIVPVAFSLMASFMSAVTLLGVSSENYSYGTQFVVINFAYGLVTPIAAYGYLPVFYELQATSAYEYLERRFVGAVCTFYSTIGGMKAVLVTDVFQSLLMFAAVYCVIIKGTIDAGGLDKVWQIAYDGGRIEFDNFSVDPTVRHTVWSLVIGGGFTYLTLYAVNQAQIQRLLCVKSLKKSQQALWLSWPILTALSLSTSFSGLAIYSRYFDCDPLSAKQITSNDQLLPYFVVDTLSYLPGISGLFVAGIFSGSLSTVSSAVNSLAAVTLEDYIRPVLVKMGKSSKLTDKRSTLLTKILVLLYGLLCIGMAFVAQSLGGVLQASLTIFGVVGGPLFGTFTLGMFFWITNEVGAISGLAMGLAISLWIGFGGPKPPPPYLPVSTEGCEDPVFAALQLVNATSTALKDDSEYFYLYRLSYMWYVVIGFGVTVLFGVFVSFVYGKLVLKEVKLVEAKLFSPFIKRILPREFQEFKEVATISGSFENNMNHVGVKNIESSTSF</sequence>
<accession>A0A8S1DQJ2</accession>
<evidence type="ECO:0000256" key="12">
    <source>
        <dbReference type="SAM" id="Phobius"/>
    </source>
</evidence>
<keyword evidence="9 12" id="KW-0472">Membrane</keyword>
<dbReference type="PROSITE" id="PS50283">
    <property type="entry name" value="NA_SOLUT_SYMP_3"/>
    <property type="match status" value="1"/>
</dbReference>
<feature type="transmembrane region" description="Helical" evidence="12">
    <location>
        <begin position="144"/>
        <end position="160"/>
    </location>
</feature>
<proteinExistence type="inferred from homology"/>
<keyword evidence="3" id="KW-0813">Transport</keyword>
<keyword evidence="7" id="KW-0915">Sodium</keyword>
<evidence type="ECO:0000256" key="9">
    <source>
        <dbReference type="ARBA" id="ARBA00023136"/>
    </source>
</evidence>
<keyword evidence="14" id="KW-1185">Reference proteome</keyword>
<evidence type="ECO:0000256" key="1">
    <source>
        <dbReference type="ARBA" id="ARBA00004651"/>
    </source>
</evidence>
<gene>
    <name evidence="13" type="ORF">CLODIP_2_CD09018</name>
</gene>
<protein>
    <recommendedName>
        <fullName evidence="15">Sodium-dependent multivitamin transporter</fullName>
    </recommendedName>
</protein>
<keyword evidence="4" id="KW-1003">Cell membrane</keyword>